<evidence type="ECO:0000256" key="1">
    <source>
        <dbReference type="ARBA" id="ARBA00022737"/>
    </source>
</evidence>
<accession>A0A8K0NW21</accession>
<reference evidence="2" key="2">
    <citation type="submission" date="2017-10" db="EMBL/GenBank/DDBJ databases">
        <title>Ladona fulva Genome sequencing and assembly.</title>
        <authorList>
            <person name="Murali S."/>
            <person name="Richards S."/>
            <person name="Bandaranaike D."/>
            <person name="Bellair M."/>
            <person name="Blankenburg K."/>
            <person name="Chao H."/>
            <person name="Dinh H."/>
            <person name="Doddapaneni H."/>
            <person name="Dugan-Rocha S."/>
            <person name="Elkadiri S."/>
            <person name="Gnanaolivu R."/>
            <person name="Hernandez B."/>
            <person name="Skinner E."/>
            <person name="Javaid M."/>
            <person name="Lee S."/>
            <person name="Li M."/>
            <person name="Ming W."/>
            <person name="Munidasa M."/>
            <person name="Muniz J."/>
            <person name="Nguyen L."/>
            <person name="Hughes D."/>
            <person name="Osuji N."/>
            <person name="Pu L.-L."/>
            <person name="Puazo M."/>
            <person name="Qu C."/>
            <person name="Quiroz J."/>
            <person name="Raj R."/>
            <person name="Weissenberger G."/>
            <person name="Xin Y."/>
            <person name="Zou X."/>
            <person name="Han Y."/>
            <person name="Worley K."/>
            <person name="Muzny D."/>
            <person name="Gibbs R."/>
        </authorList>
    </citation>
    <scope>NUCLEOTIDE SEQUENCE</scope>
    <source>
        <strain evidence="2">Sampled in the wild</strain>
    </source>
</reference>
<reference evidence="2" key="1">
    <citation type="submission" date="2013-04" db="EMBL/GenBank/DDBJ databases">
        <authorList>
            <person name="Qu J."/>
            <person name="Murali S.C."/>
            <person name="Bandaranaike D."/>
            <person name="Bellair M."/>
            <person name="Blankenburg K."/>
            <person name="Chao H."/>
            <person name="Dinh H."/>
            <person name="Doddapaneni H."/>
            <person name="Downs B."/>
            <person name="Dugan-Rocha S."/>
            <person name="Elkadiri S."/>
            <person name="Gnanaolivu R.D."/>
            <person name="Hernandez B."/>
            <person name="Javaid M."/>
            <person name="Jayaseelan J.C."/>
            <person name="Lee S."/>
            <person name="Li M."/>
            <person name="Ming W."/>
            <person name="Munidasa M."/>
            <person name="Muniz J."/>
            <person name="Nguyen L."/>
            <person name="Ongeri F."/>
            <person name="Osuji N."/>
            <person name="Pu L.-L."/>
            <person name="Puazo M."/>
            <person name="Qu C."/>
            <person name="Quiroz J."/>
            <person name="Raj R."/>
            <person name="Weissenberger G."/>
            <person name="Xin Y."/>
            <person name="Zou X."/>
            <person name="Han Y."/>
            <person name="Richards S."/>
            <person name="Worley K."/>
            <person name="Muzny D."/>
            <person name="Gibbs R."/>
        </authorList>
    </citation>
    <scope>NUCLEOTIDE SEQUENCE</scope>
    <source>
        <strain evidence="2">Sampled in the wild</strain>
    </source>
</reference>
<dbReference type="AlphaFoldDB" id="A0A8K0NW21"/>
<dbReference type="InterPro" id="IPR032675">
    <property type="entry name" value="LRR_dom_sf"/>
</dbReference>
<evidence type="ECO:0000313" key="3">
    <source>
        <dbReference type="Proteomes" id="UP000792457"/>
    </source>
</evidence>
<dbReference type="Proteomes" id="UP000792457">
    <property type="component" value="Unassembled WGS sequence"/>
</dbReference>
<dbReference type="Gene3D" id="3.80.10.10">
    <property type="entry name" value="Ribonuclease Inhibitor"/>
    <property type="match status" value="2"/>
</dbReference>
<dbReference type="PANTHER" id="PTHR14224:SF37">
    <property type="entry name" value="LEUCINE-RICH REPEAT-CONTAINING PROTEIN 14"/>
    <property type="match status" value="1"/>
</dbReference>
<dbReference type="InterPro" id="IPR050694">
    <property type="entry name" value="LRRC14/PRAME"/>
</dbReference>
<dbReference type="PANTHER" id="PTHR14224">
    <property type="entry name" value="SIMILAR TO PREFERENTIALLY EXPRESSED ANTIGEN IN MELANOMA-LIKE 3"/>
    <property type="match status" value="1"/>
</dbReference>
<protein>
    <submittedName>
        <fullName evidence="2">Uncharacterized protein</fullName>
    </submittedName>
</protein>
<name>A0A8K0NW21_LADFU</name>
<keyword evidence="3" id="KW-1185">Reference proteome</keyword>
<gene>
    <name evidence="2" type="ORF">J437_LFUL001138</name>
</gene>
<sequence>MNELEGNDRIPSLVDLAAQVIVSHRSLTESIITSYRLPPNVMYSLMKVSFLKDLREVIRWKVLCGNDAKDFVDSVRSYFTIAMRSFFLLYHSERKPAKFTLDISGVELLEVQILASLQYLKNLTSARKHSVKRNKKNVEAVGPYTLYMDCKISEININLINLIHDLLKPFKNSLIVEFKRLEIVSVPWNKVLRILHSLNEKIVTSLSINMNGPAGEHFILALKRIAAFKNLTSLSLGQNHIRLSNKIAEILGVILQKCKSITRLNLSGNPVAGSLETILSKKELGLHHLNLSYCSLSPLDVRFLSNSLHRETLIELDLAYNDLNKSFPEFLALIDGASSQLEILHMNNAYLNSHHVQDLVTALSKLKRLRYLNMSQTSFTYEEVMESAKLGAIKSLEVFRPCSNLDDYYFENANEVFMIRLNFAKEFYKYRFLRHKTSKVKYTNILI</sequence>
<dbReference type="GO" id="GO:0005737">
    <property type="term" value="C:cytoplasm"/>
    <property type="evidence" value="ECO:0007669"/>
    <property type="project" value="TreeGrafter"/>
</dbReference>
<keyword evidence="1" id="KW-0677">Repeat</keyword>
<comment type="caution">
    <text evidence="2">The sequence shown here is derived from an EMBL/GenBank/DDBJ whole genome shotgun (WGS) entry which is preliminary data.</text>
</comment>
<proteinExistence type="predicted"/>
<evidence type="ECO:0000313" key="2">
    <source>
        <dbReference type="EMBL" id="KAG8224061.1"/>
    </source>
</evidence>
<dbReference type="EMBL" id="KZ308183">
    <property type="protein sequence ID" value="KAG8224061.1"/>
    <property type="molecule type" value="Genomic_DNA"/>
</dbReference>
<organism evidence="2 3">
    <name type="scientific">Ladona fulva</name>
    <name type="common">Scarce chaser dragonfly</name>
    <name type="synonym">Libellula fulva</name>
    <dbReference type="NCBI Taxonomy" id="123851"/>
    <lineage>
        <taxon>Eukaryota</taxon>
        <taxon>Metazoa</taxon>
        <taxon>Ecdysozoa</taxon>
        <taxon>Arthropoda</taxon>
        <taxon>Hexapoda</taxon>
        <taxon>Insecta</taxon>
        <taxon>Pterygota</taxon>
        <taxon>Palaeoptera</taxon>
        <taxon>Odonata</taxon>
        <taxon>Epiprocta</taxon>
        <taxon>Anisoptera</taxon>
        <taxon>Libelluloidea</taxon>
        <taxon>Libellulidae</taxon>
        <taxon>Ladona</taxon>
    </lineage>
</organism>
<dbReference type="OrthoDB" id="8875973at2759"/>
<dbReference type="SUPFAM" id="SSF52047">
    <property type="entry name" value="RNI-like"/>
    <property type="match status" value="1"/>
</dbReference>